<evidence type="ECO:0000256" key="1">
    <source>
        <dbReference type="ARBA" id="ARBA00004496"/>
    </source>
</evidence>
<dbReference type="PROSITE" id="PS00194">
    <property type="entry name" value="THIOREDOXIN_1"/>
    <property type="match status" value="1"/>
</dbReference>
<evidence type="ECO:0000256" key="6">
    <source>
        <dbReference type="PIRSR" id="PIRSR000077-1"/>
    </source>
</evidence>
<evidence type="ECO:0000256" key="5">
    <source>
        <dbReference type="PIRNR" id="PIRNR000077"/>
    </source>
</evidence>
<dbReference type="KEGG" id="pal:PA0784"/>
<organism evidence="9 10">
    <name type="scientific">Phytoplasma australiense</name>
    <dbReference type="NCBI Taxonomy" id="59748"/>
    <lineage>
        <taxon>Bacteria</taxon>
        <taxon>Bacillati</taxon>
        <taxon>Mycoplasmatota</taxon>
        <taxon>Mollicutes</taxon>
        <taxon>Acholeplasmatales</taxon>
        <taxon>Acholeplasmataceae</taxon>
        <taxon>Candidatus Phytoplasma</taxon>
        <taxon>16SrXII (Stolbur group)</taxon>
    </lineage>
</organism>
<keyword evidence="3 7" id="KW-1015">Disulfide bond</keyword>
<dbReference type="InterPro" id="IPR005746">
    <property type="entry name" value="Thioredoxin"/>
</dbReference>
<feature type="site" description="Contributes to redox potential value" evidence="6">
    <location>
        <position position="35"/>
    </location>
</feature>
<proteinExistence type="inferred from homology"/>
<feature type="site" description="Contributes to redox potential value" evidence="6">
    <location>
        <position position="34"/>
    </location>
</feature>
<sequence length="107" mass="12596">MLTKKVISYQGQNFSDFINREGLVLVDFFAVWCPPCRKLEPILEEVARVQREVFFAKVDIDLFREVTLEQKVASFPTLILYKNQKEVARNNGFLDKEELLSFLQKHK</sequence>
<feature type="active site" description="Nucleophile" evidence="6">
    <location>
        <position position="33"/>
    </location>
</feature>
<name>B1VAZ5_PHYAS</name>
<dbReference type="AlphaFoldDB" id="B1VAZ5"/>
<evidence type="ECO:0000256" key="4">
    <source>
        <dbReference type="ARBA" id="ARBA00038353"/>
    </source>
</evidence>
<dbReference type="PRINTS" id="PR00421">
    <property type="entry name" value="THIOREDOXIN"/>
</dbReference>
<dbReference type="InterPro" id="IPR050620">
    <property type="entry name" value="Thioredoxin_H-type-like"/>
</dbReference>
<protein>
    <recommendedName>
        <fullName evidence="5">Thioredoxin</fullName>
    </recommendedName>
</protein>
<evidence type="ECO:0000256" key="2">
    <source>
        <dbReference type="ARBA" id="ARBA00022490"/>
    </source>
</evidence>
<dbReference type="PANTHER" id="PTHR10438">
    <property type="entry name" value="THIOREDOXIN"/>
    <property type="match status" value="1"/>
</dbReference>
<dbReference type="Gene3D" id="3.40.30.10">
    <property type="entry name" value="Glutaredoxin"/>
    <property type="match status" value="1"/>
</dbReference>
<dbReference type="Proteomes" id="UP000008323">
    <property type="component" value="Chromosome"/>
</dbReference>
<dbReference type="InterPro" id="IPR036249">
    <property type="entry name" value="Thioredoxin-like_sf"/>
</dbReference>
<dbReference type="GO" id="GO:0015035">
    <property type="term" value="F:protein-disulfide reductase activity"/>
    <property type="evidence" value="ECO:0007669"/>
    <property type="project" value="InterPro"/>
</dbReference>
<feature type="domain" description="Thioredoxin" evidence="8">
    <location>
        <begin position="1"/>
        <end position="107"/>
    </location>
</feature>
<dbReference type="eggNOG" id="COG0526">
    <property type="taxonomic scope" value="Bacteria"/>
</dbReference>
<dbReference type="STRING" id="59748.PA0784"/>
<evidence type="ECO:0000313" key="9">
    <source>
        <dbReference type="EMBL" id="CAM12118.1"/>
    </source>
</evidence>
<keyword evidence="7" id="KW-0676">Redox-active center</keyword>
<dbReference type="SUPFAM" id="SSF52833">
    <property type="entry name" value="Thioredoxin-like"/>
    <property type="match status" value="1"/>
</dbReference>
<gene>
    <name evidence="9" type="primary">trxA</name>
    <name evidence="9" type="ordered locus">PA0784</name>
</gene>
<dbReference type="Pfam" id="PF00085">
    <property type="entry name" value="Thioredoxin"/>
    <property type="match status" value="1"/>
</dbReference>
<evidence type="ECO:0000256" key="3">
    <source>
        <dbReference type="ARBA" id="ARBA00023157"/>
    </source>
</evidence>
<comment type="similarity">
    <text evidence="4">Belongs to the thioredoxin family. Plant H-type subfamily.</text>
</comment>
<dbReference type="PANTHER" id="PTHR10438:SF468">
    <property type="entry name" value="THIOREDOXIN-1-RELATED"/>
    <property type="match status" value="1"/>
</dbReference>
<reference evidence="9 10" key="1">
    <citation type="journal article" date="2008" name="J. Bacteriol.">
        <title>Comparative genome analysis of 'Candidatus Phytoplasma australiense' (subgroup tuf-Australia I; rp-A) and 'Ca. Phytoplasma asteris' strains OY-M and AY-WB.</title>
        <authorList>
            <person name="Tran-Nguyen L.T."/>
            <person name="Kube M."/>
            <person name="Schneider B."/>
            <person name="Reinhardt R."/>
            <person name="Gibb K.S."/>
        </authorList>
    </citation>
    <scope>NUCLEOTIDE SEQUENCE [LARGE SCALE GENOMIC DNA]</scope>
</reference>
<feature type="disulfide bond" description="Redox-active" evidence="7">
    <location>
        <begin position="33"/>
        <end position="36"/>
    </location>
</feature>
<dbReference type="PROSITE" id="PS51352">
    <property type="entry name" value="THIOREDOXIN_2"/>
    <property type="match status" value="1"/>
</dbReference>
<comment type="subcellular location">
    <subcellularLocation>
        <location evidence="1">Cytoplasm</location>
    </subcellularLocation>
</comment>
<keyword evidence="2" id="KW-0963">Cytoplasm</keyword>
<feature type="active site" description="Nucleophile" evidence="6">
    <location>
        <position position="36"/>
    </location>
</feature>
<evidence type="ECO:0000256" key="7">
    <source>
        <dbReference type="PIRSR" id="PIRSR000077-4"/>
    </source>
</evidence>
<dbReference type="GO" id="GO:0005737">
    <property type="term" value="C:cytoplasm"/>
    <property type="evidence" value="ECO:0007669"/>
    <property type="project" value="UniProtKB-SubCell"/>
</dbReference>
<dbReference type="PIRSF" id="PIRSF000077">
    <property type="entry name" value="Thioredoxin"/>
    <property type="match status" value="1"/>
</dbReference>
<feature type="site" description="Deprotonates C-terminal active site Cys" evidence="6">
    <location>
        <position position="27"/>
    </location>
</feature>
<dbReference type="EMBL" id="AM422018">
    <property type="protein sequence ID" value="CAM12118.1"/>
    <property type="molecule type" value="Genomic_DNA"/>
</dbReference>
<dbReference type="CDD" id="cd02947">
    <property type="entry name" value="TRX_family"/>
    <property type="match status" value="1"/>
</dbReference>
<dbReference type="InterPro" id="IPR013766">
    <property type="entry name" value="Thioredoxin_domain"/>
</dbReference>
<accession>B1VAZ5</accession>
<evidence type="ECO:0000313" key="10">
    <source>
        <dbReference type="Proteomes" id="UP000008323"/>
    </source>
</evidence>
<dbReference type="InterPro" id="IPR017937">
    <property type="entry name" value="Thioredoxin_CS"/>
</dbReference>
<evidence type="ECO:0000259" key="8">
    <source>
        <dbReference type="PROSITE" id="PS51352"/>
    </source>
</evidence>